<proteinExistence type="predicted"/>
<dbReference type="Proteomes" id="UP000225448">
    <property type="component" value="Segment"/>
</dbReference>
<reference evidence="2 3" key="1">
    <citation type="submission" date="2017-05" db="EMBL/GenBank/DDBJ databases">
        <authorList>
            <person name="Song R."/>
            <person name="Chenine A.L."/>
            <person name="Ruprecht R.M."/>
        </authorList>
    </citation>
    <scope>NUCLEOTIDE SEQUENCE [LARGE SCALE GENOMIC DNA]</scope>
</reference>
<evidence type="ECO:0000313" key="3">
    <source>
        <dbReference type="Proteomes" id="UP000225448"/>
    </source>
</evidence>
<keyword evidence="3" id="KW-1185">Reference proteome</keyword>
<protein>
    <submittedName>
        <fullName evidence="2">Uncharacterized protein</fullName>
    </submittedName>
</protein>
<sequence>MSLLVKALLLLWPFLRVAVFGNKSVRQVLVENIYMVILYGCFLLMVAVTCTLYVSYENVKSENISLRFELTQVCKVQEETLLERRAALGELLK</sequence>
<evidence type="ECO:0000313" key="2">
    <source>
        <dbReference type="EMBL" id="ARV76861.1"/>
    </source>
</evidence>
<keyword evidence="1" id="KW-0472">Membrane</keyword>
<feature type="transmembrane region" description="Helical" evidence="1">
    <location>
        <begin position="33"/>
        <end position="56"/>
    </location>
</feature>
<keyword evidence="1" id="KW-0812">Transmembrane</keyword>
<evidence type="ECO:0000256" key="1">
    <source>
        <dbReference type="SAM" id="Phobius"/>
    </source>
</evidence>
<dbReference type="EMBL" id="MF042360">
    <property type="protein sequence ID" value="ARV76861.1"/>
    <property type="molecule type" value="Genomic_DNA"/>
</dbReference>
<organism evidence="2 3">
    <name type="scientific">Pseudomonas phage Phabio</name>
    <dbReference type="NCBI Taxonomy" id="2006668"/>
    <lineage>
        <taxon>Viruses</taxon>
        <taxon>Duplodnaviria</taxon>
        <taxon>Heunggongvirae</taxon>
        <taxon>Uroviricota</taxon>
        <taxon>Caudoviricetes</taxon>
        <taxon>Chimalliviridae</taxon>
        <taxon>Phabiovirus</taxon>
        <taxon>Phabiovirus phabio</taxon>
    </lineage>
</organism>
<keyword evidence="1" id="KW-1133">Transmembrane helix</keyword>
<gene>
    <name evidence="2" type="ORF">PHABIO_230</name>
</gene>
<accession>A0A1Y0STP2</accession>
<name>A0A1Y0STP2_9CAUD</name>